<dbReference type="InterPro" id="IPR001810">
    <property type="entry name" value="F-box_dom"/>
</dbReference>
<dbReference type="Proteomes" id="UP001362999">
    <property type="component" value="Unassembled WGS sequence"/>
</dbReference>
<reference evidence="2 3" key="1">
    <citation type="journal article" date="2024" name="J Genomics">
        <title>Draft genome sequencing and assembly of Favolaschia claudopus CIRM-BRFM 2984 isolated from oak limbs.</title>
        <authorList>
            <person name="Navarro D."/>
            <person name="Drula E."/>
            <person name="Chaduli D."/>
            <person name="Cazenave R."/>
            <person name="Ahrendt S."/>
            <person name="Wang J."/>
            <person name="Lipzen A."/>
            <person name="Daum C."/>
            <person name="Barry K."/>
            <person name="Grigoriev I.V."/>
            <person name="Favel A."/>
            <person name="Rosso M.N."/>
            <person name="Martin F."/>
        </authorList>
    </citation>
    <scope>NUCLEOTIDE SEQUENCE [LARGE SCALE GENOMIC DNA]</scope>
    <source>
        <strain evidence="2 3">CIRM-BRFM 2984</strain>
    </source>
</reference>
<proteinExistence type="predicted"/>
<name>A0AAW0BR61_9AGAR</name>
<feature type="domain" description="F-box" evidence="1">
    <location>
        <begin position="1"/>
        <end position="52"/>
    </location>
</feature>
<dbReference type="EMBL" id="JAWWNJ010000026">
    <property type="protein sequence ID" value="KAK7029825.1"/>
    <property type="molecule type" value="Genomic_DNA"/>
</dbReference>
<evidence type="ECO:0000259" key="1">
    <source>
        <dbReference type="PROSITE" id="PS50181"/>
    </source>
</evidence>
<gene>
    <name evidence="2" type="ORF">R3P38DRAFT_3394263</name>
</gene>
<accession>A0AAW0BR61</accession>
<dbReference type="PROSITE" id="PS50181">
    <property type="entry name" value="FBOX"/>
    <property type="match status" value="1"/>
</dbReference>
<dbReference type="AlphaFoldDB" id="A0AAW0BR61"/>
<keyword evidence="3" id="KW-1185">Reference proteome</keyword>
<dbReference type="InterPro" id="IPR036047">
    <property type="entry name" value="F-box-like_dom_sf"/>
</dbReference>
<dbReference type="InterPro" id="IPR032675">
    <property type="entry name" value="LRR_dom_sf"/>
</dbReference>
<dbReference type="Pfam" id="PF12937">
    <property type="entry name" value="F-box-like"/>
    <property type="match status" value="1"/>
</dbReference>
<evidence type="ECO:0000313" key="2">
    <source>
        <dbReference type="EMBL" id="KAK7029825.1"/>
    </source>
</evidence>
<sequence>MEFLDLPLELLSQILSHLTKVQHVASACRVSKAFYEFGISRLYERTSIYPSERTSRHTPKRNQVISLFNTLAHHPRLAKYVVRLEIRDFPKVSKALGTGDVEELVLNALLLQTMDTLVDLEINGHSDGHYDPSILKSFSHLRRISLIMPSADVVGQLKSWTAQTGSHLRSLTLICKTSPLVTDSIVAGIVPNLPELEQFSVTGCLRVTEQGVWSILASNTSGLCSLALEGLNSKFDHAALSARCATNPAVLARLQSFTMSVYNDIWLHSVTSLLKLAHRLRLSSCMPPIRTSRPFAGRRLPATHSGMILCRTHGARLTRVFVHRMSISLPAIRDICMRCPVLKQLYVVVDPSALTACHAPRSLRAVHINFPTVAMEEWIDEVPVVLRAPDALAIVRRCPDTITLFGCNARVWQVERQVVRDDLGELAVERYLTGYESPDIPEQFLVVRT</sequence>
<protein>
    <submittedName>
        <fullName evidence="2">F-box domain-containing protein</fullName>
    </submittedName>
</protein>
<evidence type="ECO:0000313" key="3">
    <source>
        <dbReference type="Proteomes" id="UP001362999"/>
    </source>
</evidence>
<organism evidence="2 3">
    <name type="scientific">Favolaschia claudopus</name>
    <dbReference type="NCBI Taxonomy" id="2862362"/>
    <lineage>
        <taxon>Eukaryota</taxon>
        <taxon>Fungi</taxon>
        <taxon>Dikarya</taxon>
        <taxon>Basidiomycota</taxon>
        <taxon>Agaricomycotina</taxon>
        <taxon>Agaricomycetes</taxon>
        <taxon>Agaricomycetidae</taxon>
        <taxon>Agaricales</taxon>
        <taxon>Marasmiineae</taxon>
        <taxon>Mycenaceae</taxon>
        <taxon>Favolaschia</taxon>
    </lineage>
</organism>
<dbReference type="Gene3D" id="3.80.10.10">
    <property type="entry name" value="Ribonuclease Inhibitor"/>
    <property type="match status" value="1"/>
</dbReference>
<dbReference type="SUPFAM" id="SSF81383">
    <property type="entry name" value="F-box domain"/>
    <property type="match status" value="1"/>
</dbReference>
<comment type="caution">
    <text evidence="2">The sequence shown here is derived from an EMBL/GenBank/DDBJ whole genome shotgun (WGS) entry which is preliminary data.</text>
</comment>
<dbReference type="SUPFAM" id="SSF52047">
    <property type="entry name" value="RNI-like"/>
    <property type="match status" value="1"/>
</dbReference>